<dbReference type="Pfam" id="PF13439">
    <property type="entry name" value="Glyco_transf_4"/>
    <property type="match status" value="1"/>
</dbReference>
<dbReference type="PANTHER" id="PTHR12526">
    <property type="entry name" value="GLYCOSYLTRANSFERASE"/>
    <property type="match status" value="1"/>
</dbReference>
<evidence type="ECO:0000256" key="1">
    <source>
        <dbReference type="ARBA" id="ARBA00022676"/>
    </source>
</evidence>
<dbReference type="InterPro" id="IPR028098">
    <property type="entry name" value="Glyco_trans_4-like_N"/>
</dbReference>
<evidence type="ECO:0000313" key="6">
    <source>
        <dbReference type="Proteomes" id="UP000291822"/>
    </source>
</evidence>
<feature type="domain" description="Glycosyl transferase family 1" evidence="3">
    <location>
        <begin position="189"/>
        <end position="342"/>
    </location>
</feature>
<gene>
    <name evidence="5" type="ORF">EZM97_06460</name>
</gene>
<dbReference type="RefSeq" id="WP_131150266.1">
    <property type="nucleotide sequence ID" value="NZ_SJTG01000001.1"/>
</dbReference>
<dbReference type="GO" id="GO:0016757">
    <property type="term" value="F:glycosyltransferase activity"/>
    <property type="evidence" value="ECO:0007669"/>
    <property type="project" value="UniProtKB-KW"/>
</dbReference>
<accession>A0A4R0YU71</accession>
<organism evidence="5 6">
    <name type="scientific">Dyella soli</name>
    <dbReference type="NCBI Taxonomy" id="522319"/>
    <lineage>
        <taxon>Bacteria</taxon>
        <taxon>Pseudomonadati</taxon>
        <taxon>Pseudomonadota</taxon>
        <taxon>Gammaproteobacteria</taxon>
        <taxon>Lysobacterales</taxon>
        <taxon>Rhodanobacteraceae</taxon>
        <taxon>Dyella</taxon>
    </lineage>
</organism>
<dbReference type="SUPFAM" id="SSF53756">
    <property type="entry name" value="UDP-Glycosyltransferase/glycogen phosphorylase"/>
    <property type="match status" value="1"/>
</dbReference>
<name>A0A4R0YU71_9GAMM</name>
<dbReference type="Pfam" id="PF00534">
    <property type="entry name" value="Glycos_transf_1"/>
    <property type="match status" value="1"/>
</dbReference>
<evidence type="ECO:0000259" key="3">
    <source>
        <dbReference type="Pfam" id="PF00534"/>
    </source>
</evidence>
<dbReference type="EMBL" id="SJTG01000001">
    <property type="protein sequence ID" value="TCI12953.1"/>
    <property type="molecule type" value="Genomic_DNA"/>
</dbReference>
<dbReference type="Proteomes" id="UP000291822">
    <property type="component" value="Unassembled WGS sequence"/>
</dbReference>
<keyword evidence="2 5" id="KW-0808">Transferase</keyword>
<reference evidence="5 6" key="1">
    <citation type="submission" date="2019-02" db="EMBL/GenBank/DDBJ databases">
        <title>Dyella amyloliquefaciens sp. nov., isolated from forest soil.</title>
        <authorList>
            <person name="Gao Z.-H."/>
            <person name="Qiu L.-H."/>
        </authorList>
    </citation>
    <scope>NUCLEOTIDE SEQUENCE [LARGE SCALE GENOMIC DNA]</scope>
    <source>
        <strain evidence="5 6">KACC 12747</strain>
    </source>
</reference>
<comment type="caution">
    <text evidence="5">The sequence shown here is derived from an EMBL/GenBank/DDBJ whole genome shotgun (WGS) entry which is preliminary data.</text>
</comment>
<proteinExistence type="predicted"/>
<keyword evidence="6" id="KW-1185">Reference proteome</keyword>
<dbReference type="PANTHER" id="PTHR12526:SF510">
    <property type="entry name" value="D-INOSITOL 3-PHOSPHATE GLYCOSYLTRANSFERASE"/>
    <property type="match status" value="1"/>
</dbReference>
<dbReference type="AlphaFoldDB" id="A0A4R0YU71"/>
<evidence type="ECO:0000256" key="2">
    <source>
        <dbReference type="ARBA" id="ARBA00022679"/>
    </source>
</evidence>
<feature type="domain" description="Glycosyltransferase subfamily 4-like N-terminal" evidence="4">
    <location>
        <begin position="24"/>
        <end position="176"/>
    </location>
</feature>
<dbReference type="InterPro" id="IPR001296">
    <property type="entry name" value="Glyco_trans_1"/>
</dbReference>
<sequence length="369" mass="40506">MKLALVVPGGVDRSGERRVIPALLALIERLARLHEVHVYALHQEPLPDTWMLAGAFIHNVGERAPRWHALRAIRHEHRRAPFDVIQAIFSGYCGLVAVLASRWLKCAGLVHIAGGELVDLRAIGYGGRRRLRDRWREAVILRGADAITAASHPAIDVLRSLGLRARRLPLGVDLRRWPPMVPRQRGAGPARLIHVANLNRVKDQGTLLQAMAILDRSGVDFQLDVVGVDTLDGETRRLAGQLGLDRRLQFHGFRTQRELRCLMERAHLLVMSSRHETGPVALLEAAVMGVPAVGTCVGHFAEWAPTAALAVPVGDADAIASAIGQVLGDEDLRLRLAIAAQRRAIVEDADFTARAFESLYLKLLTGGLR</sequence>
<dbReference type="GO" id="GO:1901135">
    <property type="term" value="P:carbohydrate derivative metabolic process"/>
    <property type="evidence" value="ECO:0007669"/>
    <property type="project" value="UniProtKB-ARBA"/>
</dbReference>
<dbReference type="CDD" id="cd03801">
    <property type="entry name" value="GT4_PimA-like"/>
    <property type="match status" value="1"/>
</dbReference>
<keyword evidence="1" id="KW-0328">Glycosyltransferase</keyword>
<evidence type="ECO:0000259" key="4">
    <source>
        <dbReference type="Pfam" id="PF13439"/>
    </source>
</evidence>
<evidence type="ECO:0000313" key="5">
    <source>
        <dbReference type="EMBL" id="TCI12953.1"/>
    </source>
</evidence>
<dbReference type="Gene3D" id="3.40.50.2000">
    <property type="entry name" value="Glycogen Phosphorylase B"/>
    <property type="match status" value="2"/>
</dbReference>
<protein>
    <submittedName>
        <fullName evidence="5">Glycosyltransferase</fullName>
    </submittedName>
</protein>